<keyword evidence="6" id="KW-0813">Transport</keyword>
<evidence type="ECO:0000256" key="6">
    <source>
        <dbReference type="RuleBase" id="RU361157"/>
    </source>
</evidence>
<feature type="transmembrane region" description="Helical" evidence="6">
    <location>
        <begin position="106"/>
        <end position="131"/>
    </location>
</feature>
<dbReference type="InterPro" id="IPR047817">
    <property type="entry name" value="ABC2_TM_bact-type"/>
</dbReference>
<name>A0A511Z261_9CELL</name>
<dbReference type="GO" id="GO:0046677">
    <property type="term" value="P:response to antibiotic"/>
    <property type="evidence" value="ECO:0007669"/>
    <property type="project" value="UniProtKB-KW"/>
</dbReference>
<accession>A0A511Z261</accession>
<feature type="transmembrane region" description="Helical" evidence="6">
    <location>
        <begin position="174"/>
        <end position="193"/>
    </location>
</feature>
<feature type="transmembrane region" description="Helical" evidence="6">
    <location>
        <begin position="23"/>
        <end position="43"/>
    </location>
</feature>
<keyword evidence="6" id="KW-1003">Cell membrane</keyword>
<dbReference type="AlphaFoldDB" id="A0A511Z261"/>
<evidence type="ECO:0000256" key="5">
    <source>
        <dbReference type="ARBA" id="ARBA00023251"/>
    </source>
</evidence>
<proteinExistence type="inferred from homology"/>
<dbReference type="Pfam" id="PF01061">
    <property type="entry name" value="ABC2_membrane"/>
    <property type="match status" value="1"/>
</dbReference>
<dbReference type="PROSITE" id="PS51012">
    <property type="entry name" value="ABC_TM2"/>
    <property type="match status" value="1"/>
</dbReference>
<feature type="transmembrane region" description="Helical" evidence="6">
    <location>
        <begin position="231"/>
        <end position="250"/>
    </location>
</feature>
<sequence>MTAVVHTALLTGRNLRAFARMPVYLFMNLVQPMMWLLLFGALFENVVRLPGFGEAAAPSYLEFLTPGVVMMMTLFGSAWAGTAFVEDMSRGVMDRFLASPTSRGALVVSTLAYQSVLAVLQTVVVLAVAWLAGARLDGGPAGIALLLLGVVLLTSALSAMSNAVALLTGTQEALIGISQLVGLPLMFVSSAIMDTRLSPAWVGDVARFNPFEWAVVVGREALSDDRDLGALWGHVGLLAALAVVLTWLATRAFRAHQRSS</sequence>
<evidence type="ECO:0000313" key="8">
    <source>
        <dbReference type="EMBL" id="GEN81537.1"/>
    </source>
</evidence>
<keyword evidence="4 6" id="KW-0472">Membrane</keyword>
<evidence type="ECO:0000256" key="1">
    <source>
        <dbReference type="ARBA" id="ARBA00004141"/>
    </source>
</evidence>
<evidence type="ECO:0000256" key="4">
    <source>
        <dbReference type="ARBA" id="ARBA00023136"/>
    </source>
</evidence>
<evidence type="ECO:0000256" key="3">
    <source>
        <dbReference type="ARBA" id="ARBA00022989"/>
    </source>
</evidence>
<keyword evidence="2 6" id="KW-0812">Transmembrane</keyword>
<keyword evidence="5" id="KW-0046">Antibiotic resistance</keyword>
<comment type="subcellular location">
    <subcellularLocation>
        <location evidence="6">Cell membrane</location>
        <topology evidence="6">Multi-pass membrane protein</topology>
    </subcellularLocation>
    <subcellularLocation>
        <location evidence="1">Membrane</location>
        <topology evidence="1">Multi-pass membrane protein</topology>
    </subcellularLocation>
</comment>
<protein>
    <recommendedName>
        <fullName evidence="6">Transport permease protein</fullName>
    </recommendedName>
</protein>
<dbReference type="GO" id="GO:0140359">
    <property type="term" value="F:ABC-type transporter activity"/>
    <property type="evidence" value="ECO:0007669"/>
    <property type="project" value="InterPro"/>
</dbReference>
<reference evidence="8 9" key="1">
    <citation type="submission" date="2019-07" db="EMBL/GenBank/DDBJ databases">
        <title>Whole genome shotgun sequence of Actinotalea fermentans NBRC 105374.</title>
        <authorList>
            <person name="Hosoyama A."/>
            <person name="Uohara A."/>
            <person name="Ohji S."/>
            <person name="Ichikawa N."/>
        </authorList>
    </citation>
    <scope>NUCLEOTIDE SEQUENCE [LARGE SCALE GENOMIC DNA]</scope>
    <source>
        <strain evidence="8 9">NBRC 105374</strain>
    </source>
</reference>
<feature type="transmembrane region" description="Helical" evidence="6">
    <location>
        <begin position="63"/>
        <end position="85"/>
    </location>
</feature>
<dbReference type="PIRSF" id="PIRSF006648">
    <property type="entry name" value="DrrB"/>
    <property type="match status" value="1"/>
</dbReference>
<dbReference type="RefSeq" id="WP_034245660.1">
    <property type="nucleotide sequence ID" value="NZ_BJYK01000013.1"/>
</dbReference>
<dbReference type="GO" id="GO:0043190">
    <property type="term" value="C:ATP-binding cassette (ABC) transporter complex"/>
    <property type="evidence" value="ECO:0007669"/>
    <property type="project" value="InterPro"/>
</dbReference>
<evidence type="ECO:0000313" key="9">
    <source>
        <dbReference type="Proteomes" id="UP000321484"/>
    </source>
</evidence>
<comment type="similarity">
    <text evidence="6">Belongs to the ABC-2 integral membrane protein family.</text>
</comment>
<dbReference type="PANTHER" id="PTHR43229:SF2">
    <property type="entry name" value="NODULATION PROTEIN J"/>
    <property type="match status" value="1"/>
</dbReference>
<dbReference type="EMBL" id="BJYK01000013">
    <property type="protein sequence ID" value="GEN81537.1"/>
    <property type="molecule type" value="Genomic_DNA"/>
</dbReference>
<dbReference type="InterPro" id="IPR000412">
    <property type="entry name" value="ABC_2_transport"/>
</dbReference>
<gene>
    <name evidence="8" type="ORF">AFE02nite_32710</name>
</gene>
<dbReference type="InterPro" id="IPR013525">
    <property type="entry name" value="ABC2_TM"/>
</dbReference>
<organism evidence="8 9">
    <name type="scientific">Actinotalea fermentans</name>
    <dbReference type="NCBI Taxonomy" id="43671"/>
    <lineage>
        <taxon>Bacteria</taxon>
        <taxon>Bacillati</taxon>
        <taxon>Actinomycetota</taxon>
        <taxon>Actinomycetes</taxon>
        <taxon>Micrococcales</taxon>
        <taxon>Cellulomonadaceae</taxon>
        <taxon>Actinotalea</taxon>
    </lineage>
</organism>
<dbReference type="PANTHER" id="PTHR43229">
    <property type="entry name" value="NODULATION PROTEIN J"/>
    <property type="match status" value="1"/>
</dbReference>
<comment type="caution">
    <text evidence="8">The sequence shown here is derived from an EMBL/GenBank/DDBJ whole genome shotgun (WGS) entry which is preliminary data.</text>
</comment>
<feature type="domain" description="ABC transmembrane type-2" evidence="7">
    <location>
        <begin position="23"/>
        <end position="256"/>
    </location>
</feature>
<dbReference type="InterPro" id="IPR051784">
    <property type="entry name" value="Nod_factor_ABC_transporter"/>
</dbReference>
<feature type="transmembrane region" description="Helical" evidence="6">
    <location>
        <begin position="143"/>
        <end position="167"/>
    </location>
</feature>
<keyword evidence="9" id="KW-1185">Reference proteome</keyword>
<dbReference type="Proteomes" id="UP000321484">
    <property type="component" value="Unassembled WGS sequence"/>
</dbReference>
<evidence type="ECO:0000259" key="7">
    <source>
        <dbReference type="PROSITE" id="PS51012"/>
    </source>
</evidence>
<evidence type="ECO:0000256" key="2">
    <source>
        <dbReference type="ARBA" id="ARBA00022692"/>
    </source>
</evidence>
<keyword evidence="3 6" id="KW-1133">Transmembrane helix</keyword>